<protein>
    <recommendedName>
        <fullName evidence="2">SAC domain-containing protein</fullName>
    </recommendedName>
</protein>
<dbReference type="GO" id="GO:0046856">
    <property type="term" value="P:phosphatidylinositol dephosphorylation"/>
    <property type="evidence" value="ECO:0007669"/>
    <property type="project" value="TreeGrafter"/>
</dbReference>
<dbReference type="GO" id="GO:0043812">
    <property type="term" value="F:phosphatidylinositol-4-phosphate phosphatase activity"/>
    <property type="evidence" value="ECO:0007669"/>
    <property type="project" value="TreeGrafter"/>
</dbReference>
<dbReference type="AlphaFoldDB" id="A0A328D4E7"/>
<feature type="transmembrane region" description="Helical" evidence="1">
    <location>
        <begin position="567"/>
        <end position="584"/>
    </location>
</feature>
<keyword evidence="4" id="KW-1185">Reference proteome</keyword>
<dbReference type="Pfam" id="PF02383">
    <property type="entry name" value="Syja_N"/>
    <property type="match status" value="1"/>
</dbReference>
<gene>
    <name evidence="3" type="ORF">DM860_002792</name>
</gene>
<reference evidence="3 4" key="1">
    <citation type="submission" date="2018-06" db="EMBL/GenBank/DDBJ databases">
        <title>The Genome of Cuscuta australis (Dodder) Provides Insight into the Evolution of Plant Parasitism.</title>
        <authorList>
            <person name="Liu H."/>
        </authorList>
    </citation>
    <scope>NUCLEOTIDE SEQUENCE [LARGE SCALE GENOMIC DNA]</scope>
    <source>
        <strain evidence="4">cv. Yunnan</strain>
        <tissue evidence="3">Vines</tissue>
    </source>
</reference>
<dbReference type="Proteomes" id="UP000249390">
    <property type="component" value="Unassembled WGS sequence"/>
</dbReference>
<proteinExistence type="predicted"/>
<dbReference type="InterPro" id="IPR002013">
    <property type="entry name" value="SAC_dom"/>
</dbReference>
<dbReference type="PROSITE" id="PS50275">
    <property type="entry name" value="SAC"/>
    <property type="match status" value="1"/>
</dbReference>
<keyword evidence="1" id="KW-0472">Membrane</keyword>
<dbReference type="PANTHER" id="PTHR45662">
    <property type="entry name" value="PHOSPHATIDYLINOSITIDE PHOSPHATASE SAC1"/>
    <property type="match status" value="1"/>
</dbReference>
<accession>A0A328D4E7</accession>
<feature type="domain" description="SAC" evidence="2">
    <location>
        <begin position="130"/>
        <end position="468"/>
    </location>
</feature>
<keyword evidence="1" id="KW-1133">Transmembrane helix</keyword>
<evidence type="ECO:0000313" key="3">
    <source>
        <dbReference type="EMBL" id="RAL39259.1"/>
    </source>
</evidence>
<dbReference type="GO" id="GO:0005783">
    <property type="term" value="C:endoplasmic reticulum"/>
    <property type="evidence" value="ECO:0007669"/>
    <property type="project" value="TreeGrafter"/>
</dbReference>
<name>A0A328D4E7_9ASTE</name>
<dbReference type="EMBL" id="NQVE01000200">
    <property type="protein sequence ID" value="RAL39259.1"/>
    <property type="molecule type" value="Genomic_DNA"/>
</dbReference>
<evidence type="ECO:0000259" key="2">
    <source>
        <dbReference type="PROSITE" id="PS50275"/>
    </source>
</evidence>
<comment type="caution">
    <text evidence="3">The sequence shown here is derived from an EMBL/GenBank/DDBJ whole genome shotgun (WGS) entry which is preliminary data.</text>
</comment>
<evidence type="ECO:0000256" key="1">
    <source>
        <dbReference type="SAM" id="Phobius"/>
    </source>
</evidence>
<sequence>MDAEGNHTGHFKLWSELELREFPEKFVIRPRESPDLGFSVSRSDGSIEKLHGETSTGEPSKISTIYGVVGTIRLLAGAHILVITSHREVGTYLGFPVFRVTSMKFLSCNVASKYLTSEEKKDEAYFTNLLKVVESTPGLYFSYETDVTLNLQRRYKLAKGWTRKPVWKQADPRFVWNWNLLEELIENKLDGFIIPLMQGNILNGAQLKFRGSSATVSLISRRCTRRLGTRMWRRGANLEGDTANFIETEQFLDFESLRSSFLQVRGSIPLLWEQIVDLSYKPHLNIIPHEETVFPLNHCSLLLSSSIATSKYVSLFQSKVVERHFHDLSQRYGEIVAVDLTDKHGDEGKLSAAYAAEMQKLSNVRYVSFDFHHICGSSNFENLQLLYDQLSEDFEKQGYFLVDEEGKILAEQKGIIRSNCIDCLDRTNVTQCYLARKSLNSQLQRLGAISSPDLWVQQGDELSLEYSGTFALKGDLVRYGKQTMLGLIRDGMSALSRYFLNNFQDGVRQDAVDLIIGRYTIKRGCPSPTLHNGFDSITYLPVASALLIGGLTVTTVTLNQGRSMQNVLPSILCAGVTAGVMAVVKTNSRLFCSRPRLCGLL</sequence>
<dbReference type="PANTHER" id="PTHR45662:SF10">
    <property type="entry name" value="PHOSPHOINOSITIDE PHOSPHATASE SAC8"/>
    <property type="match status" value="1"/>
</dbReference>
<evidence type="ECO:0000313" key="4">
    <source>
        <dbReference type="Proteomes" id="UP000249390"/>
    </source>
</evidence>
<keyword evidence="1" id="KW-0812">Transmembrane</keyword>
<organism evidence="3 4">
    <name type="scientific">Cuscuta australis</name>
    <dbReference type="NCBI Taxonomy" id="267555"/>
    <lineage>
        <taxon>Eukaryota</taxon>
        <taxon>Viridiplantae</taxon>
        <taxon>Streptophyta</taxon>
        <taxon>Embryophyta</taxon>
        <taxon>Tracheophyta</taxon>
        <taxon>Spermatophyta</taxon>
        <taxon>Magnoliopsida</taxon>
        <taxon>eudicotyledons</taxon>
        <taxon>Gunneridae</taxon>
        <taxon>Pentapetalae</taxon>
        <taxon>asterids</taxon>
        <taxon>lamiids</taxon>
        <taxon>Solanales</taxon>
        <taxon>Convolvulaceae</taxon>
        <taxon>Cuscuteae</taxon>
        <taxon>Cuscuta</taxon>
        <taxon>Cuscuta subgen. Grammica</taxon>
        <taxon>Cuscuta sect. Cleistogrammica</taxon>
    </lineage>
</organism>